<dbReference type="eggNOG" id="ENOG502QS74">
    <property type="taxonomic scope" value="Eukaryota"/>
</dbReference>
<dbReference type="GO" id="GO:0140312">
    <property type="term" value="F:cargo adaptor activity"/>
    <property type="evidence" value="ECO:0007669"/>
    <property type="project" value="EnsemblMetazoa"/>
</dbReference>
<feature type="coiled-coil region" evidence="3">
    <location>
        <begin position="221"/>
        <end position="255"/>
    </location>
</feature>
<dbReference type="InterPro" id="IPR007998">
    <property type="entry name" value="DUF719"/>
</dbReference>
<feature type="compositionally biased region" description="Low complexity" evidence="4">
    <location>
        <begin position="49"/>
        <end position="84"/>
    </location>
</feature>
<protein>
    <recommendedName>
        <fullName evidence="7">Protein FAM114A2</fullName>
    </recommendedName>
</protein>
<evidence type="ECO:0000256" key="2">
    <source>
        <dbReference type="ARBA" id="ARBA00022553"/>
    </source>
</evidence>
<evidence type="ECO:0000256" key="4">
    <source>
        <dbReference type="SAM" id="MobiDB-lite"/>
    </source>
</evidence>
<dbReference type="PANTHER" id="PTHR12842:SF6">
    <property type="entry name" value="FI01459P"/>
    <property type="match status" value="1"/>
</dbReference>
<feature type="compositionally biased region" description="Basic and acidic residues" evidence="4">
    <location>
        <begin position="33"/>
        <end position="47"/>
    </location>
</feature>
<dbReference type="Proteomes" id="UP000007798">
    <property type="component" value="Unassembled WGS sequence"/>
</dbReference>
<organism evidence="5 6">
    <name type="scientific">Drosophila willistoni</name>
    <name type="common">Fruit fly</name>
    <dbReference type="NCBI Taxonomy" id="7260"/>
    <lineage>
        <taxon>Eukaryota</taxon>
        <taxon>Metazoa</taxon>
        <taxon>Ecdysozoa</taxon>
        <taxon>Arthropoda</taxon>
        <taxon>Hexapoda</taxon>
        <taxon>Insecta</taxon>
        <taxon>Pterygota</taxon>
        <taxon>Neoptera</taxon>
        <taxon>Endopterygota</taxon>
        <taxon>Diptera</taxon>
        <taxon>Brachycera</taxon>
        <taxon>Muscomorpha</taxon>
        <taxon>Ephydroidea</taxon>
        <taxon>Drosophilidae</taxon>
        <taxon>Drosophila</taxon>
        <taxon>Sophophora</taxon>
    </lineage>
</organism>
<dbReference type="STRING" id="7260.B4NA76"/>
<dbReference type="GO" id="GO:0031267">
    <property type="term" value="F:small GTPase binding"/>
    <property type="evidence" value="ECO:0007669"/>
    <property type="project" value="EnsemblMetazoa"/>
</dbReference>
<dbReference type="OrthoDB" id="5597648at2759"/>
<dbReference type="HOGENOM" id="CLU_023821_0_0_1"/>
<proteinExistence type="inferred from homology"/>
<dbReference type="PhylomeDB" id="B4NA76"/>
<accession>B4NA76</accession>
<dbReference type="PANTHER" id="PTHR12842">
    <property type="entry name" value="FI01459P"/>
    <property type="match status" value="1"/>
</dbReference>
<dbReference type="FunCoup" id="B4NA76">
    <property type="interactions" value="490"/>
</dbReference>
<reference evidence="5 6" key="1">
    <citation type="journal article" date="2007" name="Nature">
        <title>Evolution of genes and genomes on the Drosophila phylogeny.</title>
        <authorList>
            <consortium name="Drosophila 12 Genomes Consortium"/>
            <person name="Clark A.G."/>
            <person name="Eisen M.B."/>
            <person name="Smith D.R."/>
            <person name="Bergman C.M."/>
            <person name="Oliver B."/>
            <person name="Markow T.A."/>
            <person name="Kaufman T.C."/>
            <person name="Kellis M."/>
            <person name="Gelbart W."/>
            <person name="Iyer V.N."/>
            <person name="Pollard D.A."/>
            <person name="Sackton T.B."/>
            <person name="Larracuente A.M."/>
            <person name="Singh N.D."/>
            <person name="Abad J.P."/>
            <person name="Abt D.N."/>
            <person name="Adryan B."/>
            <person name="Aguade M."/>
            <person name="Akashi H."/>
            <person name="Anderson W.W."/>
            <person name="Aquadro C.F."/>
            <person name="Ardell D.H."/>
            <person name="Arguello R."/>
            <person name="Artieri C.G."/>
            <person name="Barbash D.A."/>
            <person name="Barker D."/>
            <person name="Barsanti P."/>
            <person name="Batterham P."/>
            <person name="Batzoglou S."/>
            <person name="Begun D."/>
            <person name="Bhutkar A."/>
            <person name="Blanco E."/>
            <person name="Bosak S.A."/>
            <person name="Bradley R.K."/>
            <person name="Brand A.D."/>
            <person name="Brent M.R."/>
            <person name="Brooks A.N."/>
            <person name="Brown R.H."/>
            <person name="Butlin R.K."/>
            <person name="Caggese C."/>
            <person name="Calvi B.R."/>
            <person name="Bernardo de Carvalho A."/>
            <person name="Caspi A."/>
            <person name="Castrezana S."/>
            <person name="Celniker S.E."/>
            <person name="Chang J.L."/>
            <person name="Chapple C."/>
            <person name="Chatterji S."/>
            <person name="Chinwalla A."/>
            <person name="Civetta A."/>
            <person name="Clifton S.W."/>
            <person name="Comeron J.M."/>
            <person name="Costello J.C."/>
            <person name="Coyne J.A."/>
            <person name="Daub J."/>
            <person name="David R.G."/>
            <person name="Delcher A.L."/>
            <person name="Delehaunty K."/>
            <person name="Do C.B."/>
            <person name="Ebling H."/>
            <person name="Edwards K."/>
            <person name="Eickbush T."/>
            <person name="Evans J.D."/>
            <person name="Filipski A."/>
            <person name="Findeiss S."/>
            <person name="Freyhult E."/>
            <person name="Fulton L."/>
            <person name="Fulton R."/>
            <person name="Garcia A.C."/>
            <person name="Gardiner A."/>
            <person name="Garfield D.A."/>
            <person name="Garvin B.E."/>
            <person name="Gibson G."/>
            <person name="Gilbert D."/>
            <person name="Gnerre S."/>
            <person name="Godfrey J."/>
            <person name="Good R."/>
            <person name="Gotea V."/>
            <person name="Gravely B."/>
            <person name="Greenberg A.J."/>
            <person name="Griffiths-Jones S."/>
            <person name="Gross S."/>
            <person name="Guigo R."/>
            <person name="Gustafson E.A."/>
            <person name="Haerty W."/>
            <person name="Hahn M.W."/>
            <person name="Halligan D.L."/>
            <person name="Halpern A.L."/>
            <person name="Halter G.M."/>
            <person name="Han M.V."/>
            <person name="Heger A."/>
            <person name="Hillier L."/>
            <person name="Hinrichs A.S."/>
            <person name="Holmes I."/>
            <person name="Hoskins R.A."/>
            <person name="Hubisz M.J."/>
            <person name="Hultmark D."/>
            <person name="Huntley M.A."/>
            <person name="Jaffe D.B."/>
            <person name="Jagadeeshan S."/>
            <person name="Jeck W.R."/>
            <person name="Johnson J."/>
            <person name="Jones C.D."/>
            <person name="Jordan W.C."/>
            <person name="Karpen G.H."/>
            <person name="Kataoka E."/>
            <person name="Keightley P.D."/>
            <person name="Kheradpour P."/>
            <person name="Kirkness E.F."/>
            <person name="Koerich L.B."/>
            <person name="Kristiansen K."/>
            <person name="Kudrna D."/>
            <person name="Kulathinal R.J."/>
            <person name="Kumar S."/>
            <person name="Kwok R."/>
            <person name="Lander E."/>
            <person name="Langley C.H."/>
            <person name="Lapoint R."/>
            <person name="Lazzaro B.P."/>
            <person name="Lee S.J."/>
            <person name="Levesque L."/>
            <person name="Li R."/>
            <person name="Lin C.F."/>
            <person name="Lin M.F."/>
            <person name="Lindblad-Toh K."/>
            <person name="Llopart A."/>
            <person name="Long M."/>
            <person name="Low L."/>
            <person name="Lozovsky E."/>
            <person name="Lu J."/>
            <person name="Luo M."/>
            <person name="Machado C.A."/>
            <person name="Makalowski W."/>
            <person name="Marzo M."/>
            <person name="Matsuda M."/>
            <person name="Matzkin L."/>
            <person name="McAllister B."/>
            <person name="McBride C.S."/>
            <person name="McKernan B."/>
            <person name="McKernan K."/>
            <person name="Mendez-Lago M."/>
            <person name="Minx P."/>
            <person name="Mollenhauer M.U."/>
            <person name="Montooth K."/>
            <person name="Mount S.M."/>
            <person name="Mu X."/>
            <person name="Myers E."/>
            <person name="Negre B."/>
            <person name="Newfeld S."/>
            <person name="Nielsen R."/>
            <person name="Noor M.A."/>
            <person name="O'Grady P."/>
            <person name="Pachter L."/>
            <person name="Papaceit M."/>
            <person name="Parisi M.J."/>
            <person name="Parisi M."/>
            <person name="Parts L."/>
            <person name="Pedersen J.S."/>
            <person name="Pesole G."/>
            <person name="Phillippy A.M."/>
            <person name="Ponting C.P."/>
            <person name="Pop M."/>
            <person name="Porcelli D."/>
            <person name="Powell J.R."/>
            <person name="Prohaska S."/>
            <person name="Pruitt K."/>
            <person name="Puig M."/>
            <person name="Quesneville H."/>
            <person name="Ram K.R."/>
            <person name="Rand D."/>
            <person name="Rasmussen M.D."/>
            <person name="Reed L.K."/>
            <person name="Reenan R."/>
            <person name="Reily A."/>
            <person name="Remington K.A."/>
            <person name="Rieger T.T."/>
            <person name="Ritchie M.G."/>
            <person name="Robin C."/>
            <person name="Rogers Y.H."/>
            <person name="Rohde C."/>
            <person name="Rozas J."/>
            <person name="Rubenfield M.J."/>
            <person name="Ruiz A."/>
            <person name="Russo S."/>
            <person name="Salzberg S.L."/>
            <person name="Sanchez-Gracia A."/>
            <person name="Saranga D.J."/>
            <person name="Sato H."/>
            <person name="Schaeffer S.W."/>
            <person name="Schatz M.C."/>
            <person name="Schlenke T."/>
            <person name="Schwartz R."/>
            <person name="Segarra C."/>
            <person name="Singh R.S."/>
            <person name="Sirot L."/>
            <person name="Sirota M."/>
            <person name="Sisneros N.B."/>
            <person name="Smith C.D."/>
            <person name="Smith T.F."/>
            <person name="Spieth J."/>
            <person name="Stage D.E."/>
            <person name="Stark A."/>
            <person name="Stephan W."/>
            <person name="Strausberg R.L."/>
            <person name="Strempel S."/>
            <person name="Sturgill D."/>
            <person name="Sutton G."/>
            <person name="Sutton G.G."/>
            <person name="Tao W."/>
            <person name="Teichmann S."/>
            <person name="Tobari Y.N."/>
            <person name="Tomimura Y."/>
            <person name="Tsolas J.M."/>
            <person name="Valente V.L."/>
            <person name="Venter E."/>
            <person name="Venter J.C."/>
            <person name="Vicario S."/>
            <person name="Vieira F.G."/>
            <person name="Vilella A.J."/>
            <person name="Villasante A."/>
            <person name="Walenz B."/>
            <person name="Wang J."/>
            <person name="Wasserman M."/>
            <person name="Watts T."/>
            <person name="Wilson D."/>
            <person name="Wilson R.K."/>
            <person name="Wing R.A."/>
            <person name="Wolfner M.F."/>
            <person name="Wong A."/>
            <person name="Wong G.K."/>
            <person name="Wu C.I."/>
            <person name="Wu G."/>
            <person name="Yamamoto D."/>
            <person name="Yang H.P."/>
            <person name="Yang S.P."/>
            <person name="Yorke J.A."/>
            <person name="Yoshida K."/>
            <person name="Zdobnov E."/>
            <person name="Zhang P."/>
            <person name="Zhang Y."/>
            <person name="Zimin A.V."/>
            <person name="Baldwin J."/>
            <person name="Abdouelleil A."/>
            <person name="Abdulkadir J."/>
            <person name="Abebe A."/>
            <person name="Abera B."/>
            <person name="Abreu J."/>
            <person name="Acer S.C."/>
            <person name="Aftuck L."/>
            <person name="Alexander A."/>
            <person name="An P."/>
            <person name="Anderson E."/>
            <person name="Anderson S."/>
            <person name="Arachi H."/>
            <person name="Azer M."/>
            <person name="Bachantsang P."/>
            <person name="Barry A."/>
            <person name="Bayul T."/>
            <person name="Berlin A."/>
            <person name="Bessette D."/>
            <person name="Bloom T."/>
            <person name="Blye J."/>
            <person name="Boguslavskiy L."/>
            <person name="Bonnet C."/>
            <person name="Boukhgalter B."/>
            <person name="Bourzgui I."/>
            <person name="Brown A."/>
            <person name="Cahill P."/>
            <person name="Channer S."/>
            <person name="Cheshatsang Y."/>
            <person name="Chuda L."/>
            <person name="Citroen M."/>
            <person name="Collymore A."/>
            <person name="Cooke P."/>
            <person name="Costello M."/>
            <person name="D'Aco K."/>
            <person name="Daza R."/>
            <person name="De Haan G."/>
            <person name="DeGray S."/>
            <person name="DeMaso C."/>
            <person name="Dhargay N."/>
            <person name="Dooley K."/>
            <person name="Dooley E."/>
            <person name="Doricent M."/>
            <person name="Dorje P."/>
            <person name="Dorjee K."/>
            <person name="Dupes A."/>
            <person name="Elong R."/>
            <person name="Falk J."/>
            <person name="Farina A."/>
            <person name="Faro S."/>
            <person name="Ferguson D."/>
            <person name="Fisher S."/>
            <person name="Foley C.D."/>
            <person name="Franke A."/>
            <person name="Friedrich D."/>
            <person name="Gadbois L."/>
            <person name="Gearin G."/>
            <person name="Gearin C.R."/>
            <person name="Giannoukos G."/>
            <person name="Goode T."/>
            <person name="Graham J."/>
            <person name="Grandbois E."/>
            <person name="Grewal S."/>
            <person name="Gyaltsen K."/>
            <person name="Hafez N."/>
            <person name="Hagos B."/>
            <person name="Hall J."/>
            <person name="Henson C."/>
            <person name="Hollinger A."/>
            <person name="Honan T."/>
            <person name="Huard M.D."/>
            <person name="Hughes L."/>
            <person name="Hurhula B."/>
            <person name="Husby M.E."/>
            <person name="Kamat A."/>
            <person name="Kanga B."/>
            <person name="Kashin S."/>
            <person name="Khazanovich D."/>
            <person name="Kisner P."/>
            <person name="Lance K."/>
            <person name="Lara M."/>
            <person name="Lee W."/>
            <person name="Lennon N."/>
            <person name="Letendre F."/>
            <person name="LeVine R."/>
            <person name="Lipovsky A."/>
            <person name="Liu X."/>
            <person name="Liu J."/>
            <person name="Liu S."/>
            <person name="Lokyitsang T."/>
            <person name="Lokyitsang Y."/>
            <person name="Lubonja R."/>
            <person name="Lui A."/>
            <person name="MacDonald P."/>
            <person name="Magnisalis V."/>
            <person name="Maru K."/>
            <person name="Matthews C."/>
            <person name="McCusker W."/>
            <person name="McDonough S."/>
            <person name="Mehta T."/>
            <person name="Meldrim J."/>
            <person name="Meneus L."/>
            <person name="Mihai O."/>
            <person name="Mihalev A."/>
            <person name="Mihova T."/>
            <person name="Mittelman R."/>
            <person name="Mlenga V."/>
            <person name="Montmayeur A."/>
            <person name="Mulrain L."/>
            <person name="Navidi A."/>
            <person name="Naylor J."/>
            <person name="Negash T."/>
            <person name="Nguyen T."/>
            <person name="Nguyen N."/>
            <person name="Nicol R."/>
            <person name="Norbu C."/>
            <person name="Norbu N."/>
            <person name="Novod N."/>
            <person name="O'Neill B."/>
            <person name="Osman S."/>
            <person name="Markiewicz E."/>
            <person name="Oyono O.L."/>
            <person name="Patti C."/>
            <person name="Phunkhang P."/>
            <person name="Pierre F."/>
            <person name="Priest M."/>
            <person name="Raghuraman S."/>
            <person name="Rege F."/>
            <person name="Reyes R."/>
            <person name="Rise C."/>
            <person name="Rogov P."/>
            <person name="Ross K."/>
            <person name="Ryan E."/>
            <person name="Settipalli S."/>
            <person name="Shea T."/>
            <person name="Sherpa N."/>
            <person name="Shi L."/>
            <person name="Shih D."/>
            <person name="Sparrow T."/>
            <person name="Spaulding J."/>
            <person name="Stalker J."/>
            <person name="Stange-Thomann N."/>
            <person name="Stavropoulos S."/>
            <person name="Stone C."/>
            <person name="Strader C."/>
            <person name="Tesfaye S."/>
            <person name="Thomson T."/>
            <person name="Thoulutsang Y."/>
            <person name="Thoulutsang D."/>
            <person name="Topham K."/>
            <person name="Topping I."/>
            <person name="Tsamla T."/>
            <person name="Vassiliev H."/>
            <person name="Vo A."/>
            <person name="Wangchuk T."/>
            <person name="Wangdi T."/>
            <person name="Weiand M."/>
            <person name="Wilkinson J."/>
            <person name="Wilson A."/>
            <person name="Yadav S."/>
            <person name="Young G."/>
            <person name="Yu Q."/>
            <person name="Zembek L."/>
            <person name="Zhong D."/>
            <person name="Zimmer A."/>
            <person name="Zwirko Z."/>
            <person name="Jaffe D.B."/>
            <person name="Alvarez P."/>
            <person name="Brockman W."/>
            <person name="Butler J."/>
            <person name="Chin C."/>
            <person name="Gnerre S."/>
            <person name="Grabherr M."/>
            <person name="Kleber M."/>
            <person name="Mauceli E."/>
            <person name="MacCallum I."/>
        </authorList>
    </citation>
    <scope>NUCLEOTIDE SEQUENCE [LARGE SCALE GENOMIC DNA]</scope>
    <source>
        <strain evidence="6">Tucson 14030-0811.24</strain>
    </source>
</reference>
<sequence length="477" mass="52559">MANKQKAEEKPNNDWDQSDEDDNWDDWGDDDDKFVHVESEATPENRNDTTQAKPATTTTTAAPEPQQVQNPVSTASSSTSSWGGLWGGKLSSVLSTATEGLGTLGNQVNQGLNQIIGVPQPEELAKINVEEQKQKVEQDASEMPAQESNTEQLNENDESAQAFGLDFVTNLGSKVLNTGLDTLEGIGKKTMTILQDNDPKLMNKRKLLGLEANKPNLSAILLEAKKDADQLEQSLAQLQLEKQKAQLRFEVLFENYCGLVHFEALEILSKESRLKLDTLLEAVSGNALTDLKETIEEVKELLELEDLECDSEGHYEANELGERLLSSITDADLGIQFDELASHWSNCLNWLNSEEANSTADLDETYAKSIHALSEACSLEMLKLHKIAELLLVKPHHSTANEVDGIVNLCKQFNGHLQGLAHRYAAILTSKGAQDNGALTEESKSKVNTFFAEMLSAVQYIEKAYKLFTPILQMGAV</sequence>
<comment type="similarity">
    <text evidence="1">Belongs to the FAM114 family.</text>
</comment>
<evidence type="ECO:0008006" key="7">
    <source>
        <dbReference type="Google" id="ProtNLM"/>
    </source>
</evidence>
<dbReference type="KEGG" id="dwi:6647522"/>
<keyword evidence="3" id="KW-0175">Coiled coil</keyword>
<evidence type="ECO:0000313" key="6">
    <source>
        <dbReference type="Proteomes" id="UP000007798"/>
    </source>
</evidence>
<keyword evidence="6" id="KW-1185">Reference proteome</keyword>
<feature type="region of interest" description="Disordered" evidence="4">
    <location>
        <begin position="1"/>
        <end position="84"/>
    </location>
</feature>
<dbReference type="EMBL" id="CH964232">
    <property type="protein sequence ID" value="EDW80719.1"/>
    <property type="molecule type" value="Genomic_DNA"/>
</dbReference>
<dbReference type="InParanoid" id="B4NA76"/>
<evidence type="ECO:0000256" key="1">
    <source>
        <dbReference type="ARBA" id="ARBA00006903"/>
    </source>
</evidence>
<name>B4NA76_DROWI</name>
<dbReference type="GO" id="GO:0000137">
    <property type="term" value="C:Golgi cis cisterna"/>
    <property type="evidence" value="ECO:0007669"/>
    <property type="project" value="EnsemblMetazoa"/>
</dbReference>
<gene>
    <name evidence="5" type="primary">Dwil\GK11418</name>
    <name evidence="5" type="ORF">Dwil_GK11418</name>
</gene>
<dbReference type="Pfam" id="PF05334">
    <property type="entry name" value="DUF719"/>
    <property type="match status" value="1"/>
</dbReference>
<feature type="compositionally biased region" description="Basic and acidic residues" evidence="4">
    <location>
        <begin position="1"/>
        <end position="13"/>
    </location>
</feature>
<evidence type="ECO:0000313" key="5">
    <source>
        <dbReference type="EMBL" id="EDW80719.1"/>
    </source>
</evidence>
<feature type="compositionally biased region" description="Acidic residues" evidence="4">
    <location>
        <begin position="16"/>
        <end position="32"/>
    </location>
</feature>
<keyword evidence="2" id="KW-0597">Phosphoprotein</keyword>
<evidence type="ECO:0000256" key="3">
    <source>
        <dbReference type="SAM" id="Coils"/>
    </source>
</evidence>
<dbReference type="AlphaFoldDB" id="B4NA76"/>
<dbReference type="OMA" id="NTFFAEM"/>